<dbReference type="SUPFAM" id="SSF47384">
    <property type="entry name" value="Homodimeric domain of signal transducing histidine kinase"/>
    <property type="match status" value="1"/>
</dbReference>
<evidence type="ECO:0000256" key="4">
    <source>
        <dbReference type="ARBA" id="ARBA00022475"/>
    </source>
</evidence>
<dbReference type="CDD" id="cd00130">
    <property type="entry name" value="PAS"/>
    <property type="match status" value="1"/>
</dbReference>
<evidence type="ECO:0000256" key="15">
    <source>
        <dbReference type="SAM" id="Phobius"/>
    </source>
</evidence>
<proteinExistence type="predicted"/>
<evidence type="ECO:0000256" key="12">
    <source>
        <dbReference type="ARBA" id="ARBA00023012"/>
    </source>
</evidence>
<evidence type="ECO:0000313" key="19">
    <source>
        <dbReference type="Proteomes" id="UP000655044"/>
    </source>
</evidence>
<dbReference type="RefSeq" id="WP_189241477.1">
    <property type="nucleotide sequence ID" value="NZ_BMQP01000001.1"/>
</dbReference>
<dbReference type="Pfam" id="PF13188">
    <property type="entry name" value="PAS_8"/>
    <property type="match status" value="1"/>
</dbReference>
<organism evidence="18 19">
    <name type="scientific">Planobispora rosea</name>
    <dbReference type="NCBI Taxonomy" id="35762"/>
    <lineage>
        <taxon>Bacteria</taxon>
        <taxon>Bacillati</taxon>
        <taxon>Actinomycetota</taxon>
        <taxon>Actinomycetes</taxon>
        <taxon>Streptosporangiales</taxon>
        <taxon>Streptosporangiaceae</taxon>
        <taxon>Planobispora</taxon>
    </lineage>
</organism>
<evidence type="ECO:0000256" key="1">
    <source>
        <dbReference type="ARBA" id="ARBA00000085"/>
    </source>
</evidence>
<evidence type="ECO:0000256" key="3">
    <source>
        <dbReference type="ARBA" id="ARBA00012438"/>
    </source>
</evidence>
<keyword evidence="19" id="KW-1185">Reference proteome</keyword>
<name>A0A8J3RZB6_PLARO</name>
<feature type="transmembrane region" description="Helical" evidence="15">
    <location>
        <begin position="124"/>
        <end position="146"/>
    </location>
</feature>
<comment type="catalytic activity">
    <reaction evidence="1">
        <text>ATP + protein L-histidine = ADP + protein N-phospho-L-histidine.</text>
        <dbReference type="EC" id="2.7.13.3"/>
    </reaction>
</comment>
<dbReference type="SUPFAM" id="SSF55874">
    <property type="entry name" value="ATPase domain of HSP90 chaperone/DNA topoisomerase II/histidine kinase"/>
    <property type="match status" value="1"/>
</dbReference>
<comment type="caution">
    <text evidence="18">The sequence shown here is derived from an EMBL/GenBank/DDBJ whole genome shotgun (WGS) entry which is preliminary data.</text>
</comment>
<evidence type="ECO:0000259" key="17">
    <source>
        <dbReference type="PROSITE" id="PS50112"/>
    </source>
</evidence>
<dbReference type="PROSITE" id="PS50109">
    <property type="entry name" value="HIS_KIN"/>
    <property type="match status" value="1"/>
</dbReference>
<dbReference type="GO" id="GO:0030295">
    <property type="term" value="F:protein kinase activator activity"/>
    <property type="evidence" value="ECO:0007669"/>
    <property type="project" value="TreeGrafter"/>
</dbReference>
<dbReference type="Gene3D" id="1.10.287.130">
    <property type="match status" value="1"/>
</dbReference>
<evidence type="ECO:0000259" key="16">
    <source>
        <dbReference type="PROSITE" id="PS50109"/>
    </source>
</evidence>
<dbReference type="Pfam" id="PF02518">
    <property type="entry name" value="HATPase_c"/>
    <property type="match status" value="1"/>
</dbReference>
<dbReference type="Proteomes" id="UP000655044">
    <property type="component" value="Unassembled WGS sequence"/>
</dbReference>
<evidence type="ECO:0000256" key="9">
    <source>
        <dbReference type="ARBA" id="ARBA00022777"/>
    </source>
</evidence>
<comment type="subcellular location">
    <subcellularLocation>
        <location evidence="2">Cell membrane</location>
        <topology evidence="2">Multi-pass membrane protein</topology>
    </subcellularLocation>
</comment>
<dbReference type="Gene3D" id="3.30.450.20">
    <property type="entry name" value="PAS domain"/>
    <property type="match status" value="1"/>
</dbReference>
<sequence length="687" mass="72452">MTPSAMVLRVAGFACLYLAAQWAGRATLMDTAQLNLIWPAAGVAALWAATSPGARWLRVDLAALAATSAAANLATGAPVPVAVALAAAAVIQALVFVRSWDRLSPNRPAATGEPFAGLADLRSFVLAAAAAAACGAALGTGAVWLLTGSWSWPGAAVWLIRNVVSIVVVGSAGLSLYGAFRGRSAREAWPVVRDALGAGMRPLAERTALVVGSVAAYCAVFGTQGVPLAFSLMVFTVWAAMRCGIMFVTLHSLLVSTLVIVFTTRGRGPLAVLDTPVLHALTVQTFVGLVALVGLALSLARAERETLTRNATAARQEACEQARLLTAILDSMTEGVVVIDSRDQVVMGNSAAHRLLGAGHGPTIARDPGHYGLFHPDGRPLAVEELPHVRALAGEHVQEMDVLVRDPALPEALTVSVNATPIPDGDPRDHRAVVVLRDVTAERRHRDELAAFAGVVAHDLLNPLTTIDGWAEQVSDVATRHPGGHDITGGLARIRRAALRMRHLINDLLAYTTARDASLAPRDVRLHDLITEIVTARADTPDGDALSRPRFTLGDLQDVHADPVLLRQLVDNLISNALKYTRPGVAPHITVRSAHTAEGLVRVEICDNGIGIPPGQHEAIFGNFHRAHRTAGYTGTGLGLTICKRIVERHGGTITARDNPDDTHGACFVFTLPAASRVQGRAVAMSV</sequence>
<evidence type="ECO:0000256" key="11">
    <source>
        <dbReference type="ARBA" id="ARBA00022989"/>
    </source>
</evidence>
<reference evidence="18" key="1">
    <citation type="submission" date="2021-01" db="EMBL/GenBank/DDBJ databases">
        <title>Whole genome shotgun sequence of Planobispora rosea NBRC 15558.</title>
        <authorList>
            <person name="Komaki H."/>
            <person name="Tamura T."/>
        </authorList>
    </citation>
    <scope>NUCLEOTIDE SEQUENCE</scope>
    <source>
        <strain evidence="18">NBRC 15558</strain>
    </source>
</reference>
<feature type="transmembrane region" description="Helical" evidence="15">
    <location>
        <begin position="158"/>
        <end position="180"/>
    </location>
</feature>
<evidence type="ECO:0000313" key="18">
    <source>
        <dbReference type="EMBL" id="GIH82239.1"/>
    </source>
</evidence>
<dbReference type="GO" id="GO:0005524">
    <property type="term" value="F:ATP binding"/>
    <property type="evidence" value="ECO:0007669"/>
    <property type="project" value="UniProtKB-KW"/>
</dbReference>
<evidence type="ECO:0000256" key="8">
    <source>
        <dbReference type="ARBA" id="ARBA00022741"/>
    </source>
</evidence>
<feature type="domain" description="Histidine kinase" evidence="16">
    <location>
        <begin position="455"/>
        <end position="676"/>
    </location>
</feature>
<dbReference type="InterPro" id="IPR004358">
    <property type="entry name" value="Sig_transdc_His_kin-like_C"/>
</dbReference>
<evidence type="ECO:0000256" key="14">
    <source>
        <dbReference type="ARBA" id="ARBA00039401"/>
    </source>
</evidence>
<dbReference type="InterPro" id="IPR036890">
    <property type="entry name" value="HATPase_C_sf"/>
</dbReference>
<dbReference type="InterPro" id="IPR005467">
    <property type="entry name" value="His_kinase_dom"/>
</dbReference>
<feature type="transmembrane region" description="Helical" evidence="15">
    <location>
        <begin position="209"/>
        <end position="238"/>
    </location>
</feature>
<evidence type="ECO:0000256" key="10">
    <source>
        <dbReference type="ARBA" id="ARBA00022840"/>
    </source>
</evidence>
<feature type="transmembrane region" description="Helical" evidence="15">
    <location>
        <begin position="276"/>
        <end position="300"/>
    </location>
</feature>
<dbReference type="InterPro" id="IPR003661">
    <property type="entry name" value="HisK_dim/P_dom"/>
</dbReference>
<dbReference type="InterPro" id="IPR007895">
    <property type="entry name" value="MASE1"/>
</dbReference>
<dbReference type="PROSITE" id="PS50112">
    <property type="entry name" value="PAS"/>
    <property type="match status" value="1"/>
</dbReference>
<dbReference type="Pfam" id="PF05231">
    <property type="entry name" value="MASE1"/>
    <property type="match status" value="1"/>
</dbReference>
<dbReference type="InterPro" id="IPR000014">
    <property type="entry name" value="PAS"/>
</dbReference>
<evidence type="ECO:0000256" key="2">
    <source>
        <dbReference type="ARBA" id="ARBA00004651"/>
    </source>
</evidence>
<evidence type="ECO:0000256" key="13">
    <source>
        <dbReference type="ARBA" id="ARBA00023136"/>
    </source>
</evidence>
<keyword evidence="4" id="KW-1003">Cell membrane</keyword>
<keyword evidence="9" id="KW-0418">Kinase</keyword>
<dbReference type="SMART" id="SM00387">
    <property type="entry name" value="HATPase_c"/>
    <property type="match status" value="1"/>
</dbReference>
<keyword evidence="6" id="KW-0808">Transferase</keyword>
<dbReference type="GO" id="GO:0005886">
    <property type="term" value="C:plasma membrane"/>
    <property type="evidence" value="ECO:0007669"/>
    <property type="project" value="UniProtKB-SubCell"/>
</dbReference>
<dbReference type="SUPFAM" id="SSF55785">
    <property type="entry name" value="PYP-like sensor domain (PAS domain)"/>
    <property type="match status" value="1"/>
</dbReference>
<dbReference type="InterPro" id="IPR003594">
    <property type="entry name" value="HATPase_dom"/>
</dbReference>
<dbReference type="CDD" id="cd00082">
    <property type="entry name" value="HisKA"/>
    <property type="match status" value="1"/>
</dbReference>
<feature type="transmembrane region" description="Helical" evidence="15">
    <location>
        <begin position="6"/>
        <end position="24"/>
    </location>
</feature>
<dbReference type="Gene3D" id="3.30.565.10">
    <property type="entry name" value="Histidine kinase-like ATPase, C-terminal domain"/>
    <property type="match status" value="1"/>
</dbReference>
<keyword evidence="13 15" id="KW-0472">Membrane</keyword>
<feature type="transmembrane region" description="Helical" evidence="15">
    <location>
        <begin position="77"/>
        <end position="97"/>
    </location>
</feature>
<evidence type="ECO:0000256" key="7">
    <source>
        <dbReference type="ARBA" id="ARBA00022692"/>
    </source>
</evidence>
<keyword evidence="5" id="KW-0597">Phosphoprotein</keyword>
<dbReference type="PANTHER" id="PTHR42878:SF7">
    <property type="entry name" value="SENSOR HISTIDINE KINASE GLRK"/>
    <property type="match status" value="1"/>
</dbReference>
<keyword evidence="7 15" id="KW-0812">Transmembrane</keyword>
<dbReference type="AlphaFoldDB" id="A0A8J3RZB6"/>
<keyword evidence="8" id="KW-0547">Nucleotide-binding</keyword>
<keyword evidence="11 15" id="KW-1133">Transmembrane helix</keyword>
<gene>
    <name evidence="18" type="ORF">Pro02_06470</name>
</gene>
<dbReference type="GO" id="GO:0000155">
    <property type="term" value="F:phosphorelay sensor kinase activity"/>
    <property type="evidence" value="ECO:0007669"/>
    <property type="project" value="InterPro"/>
</dbReference>
<protein>
    <recommendedName>
        <fullName evidence="14">Sensor-like histidine kinase SenX3</fullName>
        <ecNumber evidence="3">2.7.13.3</ecNumber>
    </recommendedName>
</protein>
<dbReference type="SMART" id="SM00388">
    <property type="entry name" value="HisKA"/>
    <property type="match status" value="1"/>
</dbReference>
<feature type="transmembrane region" description="Helical" evidence="15">
    <location>
        <begin position="244"/>
        <end position="264"/>
    </location>
</feature>
<dbReference type="InterPro" id="IPR036097">
    <property type="entry name" value="HisK_dim/P_sf"/>
</dbReference>
<dbReference type="InterPro" id="IPR050351">
    <property type="entry name" value="BphY/WalK/GraS-like"/>
</dbReference>
<dbReference type="PANTHER" id="PTHR42878">
    <property type="entry name" value="TWO-COMPONENT HISTIDINE KINASE"/>
    <property type="match status" value="1"/>
</dbReference>
<dbReference type="EC" id="2.7.13.3" evidence="3"/>
<accession>A0A8J3RZB6</accession>
<feature type="domain" description="PAS" evidence="17">
    <location>
        <begin position="321"/>
        <end position="395"/>
    </location>
</feature>
<dbReference type="GO" id="GO:0007234">
    <property type="term" value="P:osmosensory signaling via phosphorelay pathway"/>
    <property type="evidence" value="ECO:0007669"/>
    <property type="project" value="TreeGrafter"/>
</dbReference>
<evidence type="ECO:0000256" key="5">
    <source>
        <dbReference type="ARBA" id="ARBA00022553"/>
    </source>
</evidence>
<keyword evidence="12" id="KW-0902">Two-component regulatory system</keyword>
<dbReference type="PRINTS" id="PR00344">
    <property type="entry name" value="BCTRLSENSOR"/>
</dbReference>
<dbReference type="GO" id="GO:0000156">
    <property type="term" value="F:phosphorelay response regulator activity"/>
    <property type="evidence" value="ECO:0007669"/>
    <property type="project" value="TreeGrafter"/>
</dbReference>
<dbReference type="Pfam" id="PF00512">
    <property type="entry name" value="HisKA"/>
    <property type="match status" value="1"/>
</dbReference>
<dbReference type="InterPro" id="IPR035965">
    <property type="entry name" value="PAS-like_dom_sf"/>
</dbReference>
<evidence type="ECO:0000256" key="6">
    <source>
        <dbReference type="ARBA" id="ARBA00022679"/>
    </source>
</evidence>
<keyword evidence="10" id="KW-0067">ATP-binding</keyword>
<dbReference type="EMBL" id="BOOI01000005">
    <property type="protein sequence ID" value="GIH82239.1"/>
    <property type="molecule type" value="Genomic_DNA"/>
</dbReference>
<feature type="transmembrane region" description="Helical" evidence="15">
    <location>
        <begin position="36"/>
        <end position="57"/>
    </location>
</feature>